<proteinExistence type="predicted"/>
<evidence type="ECO:0000313" key="1">
    <source>
        <dbReference type="EMBL" id="AMU94042.1"/>
    </source>
</evidence>
<gene>
    <name evidence="1" type="ORF">AOA14_05420</name>
</gene>
<accession>A0A142VWE2</accession>
<reference evidence="1 2" key="2">
    <citation type="journal article" date="2016" name="Genome Announc.">
        <title>Complete Genome Sequence of Sphingopyxis terrae Strain 203-1 (NBRC 111660), a Polyethylene Glycol Degrader.</title>
        <authorList>
            <person name="Ohtsubo Y."/>
            <person name="Nonoyama S."/>
            <person name="Nagata Y."/>
            <person name="Numata M."/>
            <person name="Tsuchikane K."/>
            <person name="Hosoyama A."/>
            <person name="Yamazoe A."/>
            <person name="Tsuda M."/>
            <person name="Fujita N."/>
            <person name="Kawai F."/>
        </authorList>
    </citation>
    <scope>NUCLEOTIDE SEQUENCE [LARGE SCALE GENOMIC DNA]</scope>
    <source>
        <strain evidence="1 2">203-1</strain>
    </source>
</reference>
<organism evidence="1 2">
    <name type="scientific">Sphingopyxis terrae subsp. terrae NBRC 15098</name>
    <dbReference type="NCBI Taxonomy" id="1219058"/>
    <lineage>
        <taxon>Bacteria</taxon>
        <taxon>Pseudomonadati</taxon>
        <taxon>Pseudomonadota</taxon>
        <taxon>Alphaproteobacteria</taxon>
        <taxon>Sphingomonadales</taxon>
        <taxon>Sphingomonadaceae</taxon>
        <taxon>Sphingopyxis</taxon>
    </lineage>
</organism>
<evidence type="ECO:0000313" key="2">
    <source>
        <dbReference type="Proteomes" id="UP000076234"/>
    </source>
</evidence>
<reference evidence="2" key="1">
    <citation type="submission" date="2015-11" db="EMBL/GenBank/DDBJ databases">
        <title>Complete genome sequence of a polyethylene glycol-degrading strain Sphingopyxis terrae strain 203-1 (NBRC 15098).</title>
        <authorList>
            <person name="Yoshiyuki O."/>
            <person name="Shouta N."/>
            <person name="Nagata Y."/>
            <person name="Numata M."/>
            <person name="Tsuchikane K."/>
            <person name="Hosoyama A."/>
            <person name="Yamazoe A."/>
            <person name="Tsuda M."/>
            <person name="Fujita N."/>
            <person name="Kawai F."/>
        </authorList>
    </citation>
    <scope>NUCLEOTIDE SEQUENCE [LARGE SCALE GENOMIC DNA]</scope>
    <source>
        <strain evidence="2">203-1</strain>
    </source>
</reference>
<dbReference type="KEGG" id="ster:AOA14_05420"/>
<dbReference type="Proteomes" id="UP000076234">
    <property type="component" value="Chromosome"/>
</dbReference>
<dbReference type="EMBL" id="CP013342">
    <property type="protein sequence ID" value="AMU94042.1"/>
    <property type="molecule type" value="Genomic_DNA"/>
</dbReference>
<dbReference type="AlphaFoldDB" id="A0A142VWE2"/>
<protein>
    <submittedName>
        <fullName evidence="1">Uncharacterized protein</fullName>
    </submittedName>
</protein>
<sequence length="138" mass="15171">MSLLCTPDGLRLMTKARLPYTADERADINASPRPYSYFSHAQVTFDWERSQGRLVTINSFTAKTSIIDFGEVDTIVTAPLLEKDKDAIASWFQRGAPQDASIGVSDFGVDSLRARAGASDVLRFVEKCNAAPRPDNVT</sequence>
<name>A0A142VWE2_9SPHN</name>